<keyword evidence="6 12" id="KW-0472">Membrane</keyword>
<feature type="region of interest" description="Disordered" evidence="11">
    <location>
        <begin position="602"/>
        <end position="649"/>
    </location>
</feature>
<reference evidence="13" key="1">
    <citation type="submission" date="2022-02" db="EMBL/GenBank/DDBJ databases">
        <authorList>
            <person name="Giguere J D."/>
        </authorList>
    </citation>
    <scope>NUCLEOTIDE SEQUENCE</scope>
    <source>
        <strain evidence="13">CCAP 1055/1</strain>
    </source>
</reference>
<dbReference type="GO" id="GO:0034707">
    <property type="term" value="C:chloride channel complex"/>
    <property type="evidence" value="ECO:0007669"/>
    <property type="project" value="UniProtKB-KW"/>
</dbReference>
<keyword evidence="3 12" id="KW-0812">Transmembrane</keyword>
<organism evidence="13">
    <name type="scientific">Phaeodactylum tricornutum</name>
    <name type="common">Diatom</name>
    <dbReference type="NCBI Taxonomy" id="2850"/>
    <lineage>
        <taxon>Eukaryota</taxon>
        <taxon>Sar</taxon>
        <taxon>Stramenopiles</taxon>
        <taxon>Ochrophyta</taxon>
        <taxon>Bacillariophyta</taxon>
        <taxon>Bacillariophyceae</taxon>
        <taxon>Bacillariophycidae</taxon>
        <taxon>Naviculales</taxon>
        <taxon>Phaeodactylaceae</taxon>
        <taxon>Phaeodactylum</taxon>
    </lineage>
</organism>
<evidence type="ECO:0000256" key="12">
    <source>
        <dbReference type="SAM" id="Phobius"/>
    </source>
</evidence>
<feature type="compositionally biased region" description="Low complexity" evidence="11">
    <location>
        <begin position="14"/>
        <end position="24"/>
    </location>
</feature>
<dbReference type="PRINTS" id="PR00762">
    <property type="entry name" value="CLCHANNEL"/>
</dbReference>
<evidence type="ECO:0000256" key="7">
    <source>
        <dbReference type="ARBA" id="ARBA00023173"/>
    </source>
</evidence>
<feature type="compositionally biased region" description="Acidic residues" evidence="11">
    <location>
        <begin position="52"/>
        <end position="67"/>
    </location>
</feature>
<dbReference type="Proteomes" id="UP000836788">
    <property type="component" value="Chromosome 19"/>
</dbReference>
<dbReference type="GO" id="GO:0005254">
    <property type="term" value="F:chloride channel activity"/>
    <property type="evidence" value="ECO:0007669"/>
    <property type="project" value="UniProtKB-KW"/>
</dbReference>
<feature type="region of interest" description="Disordered" evidence="11">
    <location>
        <begin position="1"/>
        <end position="75"/>
    </location>
</feature>
<keyword evidence="8" id="KW-0868">Chloride</keyword>
<dbReference type="Gene3D" id="1.10.3080.10">
    <property type="entry name" value="Clc chloride channel"/>
    <property type="match status" value="1"/>
</dbReference>
<feature type="transmembrane region" description="Helical" evidence="12">
    <location>
        <begin position="533"/>
        <end position="557"/>
    </location>
</feature>
<keyword evidence="2" id="KW-0813">Transport</keyword>
<dbReference type="OMA" id="AGICRIP"/>
<feature type="transmembrane region" description="Helical" evidence="12">
    <location>
        <begin position="344"/>
        <end position="367"/>
    </location>
</feature>
<evidence type="ECO:0000256" key="11">
    <source>
        <dbReference type="SAM" id="MobiDB-lite"/>
    </source>
</evidence>
<feature type="coiled-coil region" evidence="10">
    <location>
        <begin position="304"/>
        <end position="331"/>
    </location>
</feature>
<protein>
    <recommendedName>
        <fullName evidence="14">Chloride channel protein</fullName>
    </recommendedName>
</protein>
<keyword evidence="9" id="KW-0407">Ion channel</keyword>
<dbReference type="InterPro" id="IPR001807">
    <property type="entry name" value="ClC"/>
</dbReference>
<feature type="compositionally biased region" description="Basic and acidic residues" evidence="11">
    <location>
        <begin position="624"/>
        <end position="641"/>
    </location>
</feature>
<name>A0A8J9T5Z0_PHATR</name>
<evidence type="ECO:0008006" key="14">
    <source>
        <dbReference type="Google" id="ProtNLM"/>
    </source>
</evidence>
<keyword evidence="4 12" id="KW-1133">Transmembrane helix</keyword>
<feature type="compositionally biased region" description="Basic and acidic residues" evidence="11">
    <location>
        <begin position="1"/>
        <end position="10"/>
    </location>
</feature>
<dbReference type="CDD" id="cd00400">
    <property type="entry name" value="Voltage_gated_ClC"/>
    <property type="match status" value="1"/>
</dbReference>
<dbReference type="Pfam" id="PF00654">
    <property type="entry name" value="Voltage_CLC"/>
    <property type="match status" value="2"/>
</dbReference>
<feature type="transmembrane region" description="Helical" evidence="12">
    <location>
        <begin position="430"/>
        <end position="451"/>
    </location>
</feature>
<feature type="transmembrane region" description="Helical" evidence="12">
    <location>
        <begin position="162"/>
        <end position="186"/>
    </location>
</feature>
<evidence type="ECO:0000256" key="3">
    <source>
        <dbReference type="ARBA" id="ARBA00022692"/>
    </source>
</evidence>
<feature type="transmembrane region" description="Helical" evidence="12">
    <location>
        <begin position="496"/>
        <end position="521"/>
    </location>
</feature>
<proteinExistence type="predicted"/>
<evidence type="ECO:0000313" key="13">
    <source>
        <dbReference type="EMBL" id="CAG9283610.1"/>
    </source>
</evidence>
<gene>
    <name evidence="13" type="ORF">PTTT1_LOCUS23365</name>
</gene>
<evidence type="ECO:0000256" key="8">
    <source>
        <dbReference type="ARBA" id="ARBA00023214"/>
    </source>
</evidence>
<evidence type="ECO:0000256" key="10">
    <source>
        <dbReference type="SAM" id="Coils"/>
    </source>
</evidence>
<feature type="transmembrane region" description="Helical" evidence="12">
    <location>
        <begin position="126"/>
        <end position="150"/>
    </location>
</feature>
<dbReference type="InterPro" id="IPR014743">
    <property type="entry name" value="Cl-channel_core"/>
</dbReference>
<evidence type="ECO:0000256" key="2">
    <source>
        <dbReference type="ARBA" id="ARBA00022448"/>
    </source>
</evidence>
<dbReference type="AlphaFoldDB" id="A0A8J9T5Z0"/>
<dbReference type="InterPro" id="IPR050368">
    <property type="entry name" value="ClC-type_chloride_channel"/>
</dbReference>
<sequence>MPLSVHDRFTRRAGPTTIPSGTTTSRRHRSSLFGRFRTGSISDDNDNTVPDEYTDVESRSDDDENDPENPSARAQPRRLPLFVVETIALDDQTVTVRQLQQSASAAKEMNDSYATSTPTLRFRSSAFYLAEAALVGVATGISVAVFKLSIEFIREVCYNQSFLYLPAVRSVVPAVGGVAVGILYWAGRGAFPPGLRGTVQLVDQQDRRGLTVDTTQKVKTQIDFLRKSTAAVFTLGTGCSLGPEGPCVEIGMNVARGCMDVKPEFLSRPRPHWNVCLLNCGAAAGVAAGFNAPLAGVFFTLEVMQSALNGVRQEEQEKQTLQGNNSDLNAASNAVSATENITPILLASVLSALVARTILGDTLVLSLSEYSLETPLIELPLYLLLGVISGFVAFSFSKAANWSQAFFSGEVGGESIQSFMSCLPEPVKPVIGGFACGLVGLVFPQILFFGYETLNSLLANASLPTSLLFSLLIVKTIMTAVSAGSGLVGGTFAPSLFLGAMVGAAFHNVATIVFQTLMTSFPWESVGVLSSTAAPVLVLADVPAYAMVGAASVLAALFRAPLTASLLLFELTRDYDVILPLMASAGVGSLVGDILEDKVQNARRTPPPNVSEAPSPATLPVPPRRRDKDSVSWGDLADKKKSSTTRSVK</sequence>
<feature type="transmembrane region" description="Helical" evidence="12">
    <location>
        <begin position="463"/>
        <end position="484"/>
    </location>
</feature>
<comment type="subcellular location">
    <subcellularLocation>
        <location evidence="1">Membrane</location>
        <topology evidence="1">Multi-pass membrane protein</topology>
    </subcellularLocation>
</comment>
<evidence type="ECO:0000256" key="9">
    <source>
        <dbReference type="ARBA" id="ARBA00023303"/>
    </source>
</evidence>
<dbReference type="PANTHER" id="PTHR43427:SF6">
    <property type="entry name" value="CHLORIDE CHANNEL PROTEIN CLC-E"/>
    <property type="match status" value="1"/>
</dbReference>
<feature type="transmembrane region" description="Helical" evidence="12">
    <location>
        <begin position="276"/>
        <end position="299"/>
    </location>
</feature>
<accession>A0A8J9T5Z0</accession>
<keyword evidence="10" id="KW-0175">Coiled coil</keyword>
<dbReference type="EMBL" id="OU594960">
    <property type="protein sequence ID" value="CAG9283610.1"/>
    <property type="molecule type" value="Genomic_DNA"/>
</dbReference>
<dbReference type="SUPFAM" id="SSF81340">
    <property type="entry name" value="Clc chloride channel"/>
    <property type="match status" value="1"/>
</dbReference>
<evidence type="ECO:0000256" key="5">
    <source>
        <dbReference type="ARBA" id="ARBA00023065"/>
    </source>
</evidence>
<keyword evidence="7" id="KW-0869">Chloride channel</keyword>
<evidence type="ECO:0000256" key="6">
    <source>
        <dbReference type="ARBA" id="ARBA00023136"/>
    </source>
</evidence>
<evidence type="ECO:0000256" key="1">
    <source>
        <dbReference type="ARBA" id="ARBA00004141"/>
    </source>
</evidence>
<keyword evidence="5" id="KW-0406">Ion transport</keyword>
<feature type="transmembrane region" description="Helical" evidence="12">
    <location>
        <begin position="379"/>
        <end position="397"/>
    </location>
</feature>
<dbReference type="PANTHER" id="PTHR43427">
    <property type="entry name" value="CHLORIDE CHANNEL PROTEIN CLC-E"/>
    <property type="match status" value="1"/>
</dbReference>
<evidence type="ECO:0000256" key="4">
    <source>
        <dbReference type="ARBA" id="ARBA00022989"/>
    </source>
</evidence>